<feature type="domain" description="Type II CBASS E2 protein" evidence="1">
    <location>
        <begin position="16"/>
        <end position="141"/>
    </location>
</feature>
<gene>
    <name evidence="3" type="ORF">G5A66_06975</name>
    <name evidence="2" type="ORF">G5A75_06995</name>
</gene>
<evidence type="ECO:0000313" key="5">
    <source>
        <dbReference type="Proteomes" id="UP000701680"/>
    </source>
</evidence>
<evidence type="ECO:0000313" key="4">
    <source>
        <dbReference type="Proteomes" id="UP000528555"/>
    </source>
</evidence>
<reference evidence="4 5" key="1">
    <citation type="journal article" date="2020" name="Cell Host Microbe">
        <title>Functional and Genomic Variation between Human-Derived Isolates of Lachnospiraceae Reveals Inter- and Intra-Species Diversity.</title>
        <authorList>
            <person name="Sorbara M.T."/>
            <person name="Littmann E.R."/>
            <person name="Fontana E."/>
            <person name="Moody T.U."/>
            <person name="Kohout C.E."/>
            <person name="Gjonbalaj M."/>
            <person name="Eaton V."/>
            <person name="Seok R."/>
            <person name="Leiner I.M."/>
            <person name="Pamer E.G."/>
        </authorList>
    </citation>
    <scope>NUCLEOTIDE SEQUENCE [LARGE SCALE GENOMIC DNA]</scope>
    <source>
        <strain evidence="3 4">MSK.17.11</strain>
        <strain evidence="2 5">MSK.17.38</strain>
    </source>
</reference>
<proteinExistence type="predicted"/>
<dbReference type="EMBL" id="JAAIUO010000003">
    <property type="protein sequence ID" value="NSK14617.1"/>
    <property type="molecule type" value="Genomic_DNA"/>
</dbReference>
<keyword evidence="4" id="KW-1185">Reference proteome</keyword>
<dbReference type="RefSeq" id="WP_173814639.1">
    <property type="nucleotide sequence ID" value="NZ_JAAITX010000003.1"/>
</dbReference>
<comment type="caution">
    <text evidence="3">The sequence shown here is derived from an EMBL/GenBank/DDBJ whole genome shotgun (WGS) entry which is preliminary data.</text>
</comment>
<evidence type="ECO:0000313" key="3">
    <source>
        <dbReference type="EMBL" id="NVH58391.1"/>
    </source>
</evidence>
<dbReference type="Pfam" id="PF26395">
    <property type="entry name" value="E2-CBASS"/>
    <property type="match status" value="1"/>
</dbReference>
<sequence>MARKFLKPRALTLTQQEMNLKKTYGELIKSCLISKGELKCIMHLQPSLESQIYTIKITYKYTDKFPKVWLLFPNLEKVKGKYPHHKYEFDSMGHPRLCVYFPGYREWNPTMDIALSFVPWIITWLNTYEYWIITGKWSYDESPRAISRKDL</sequence>
<protein>
    <recommendedName>
        <fullName evidence="1">Type II CBASS E2 protein domain-containing protein</fullName>
    </recommendedName>
</protein>
<evidence type="ECO:0000313" key="2">
    <source>
        <dbReference type="EMBL" id="NSK14617.1"/>
    </source>
</evidence>
<reference evidence="3" key="2">
    <citation type="submission" date="2020-02" db="EMBL/GenBank/DDBJ databases">
        <authorList>
            <person name="Littmann E."/>
            <person name="Sorbara M."/>
        </authorList>
    </citation>
    <scope>NUCLEOTIDE SEQUENCE</scope>
    <source>
        <strain evidence="3">MSK.17.11</strain>
        <strain evidence="2">MSK.17.38</strain>
    </source>
</reference>
<dbReference type="EMBL" id="JAAITX010000003">
    <property type="protein sequence ID" value="NVH58391.1"/>
    <property type="molecule type" value="Genomic_DNA"/>
</dbReference>
<evidence type="ECO:0000259" key="1">
    <source>
        <dbReference type="Pfam" id="PF26395"/>
    </source>
</evidence>
<dbReference type="Proteomes" id="UP000528555">
    <property type="component" value="Unassembled WGS sequence"/>
</dbReference>
<organism evidence="3 4">
    <name type="scientific">Dorea phocaeensis</name>
    <dbReference type="NCBI Taxonomy" id="2040291"/>
    <lineage>
        <taxon>Bacteria</taxon>
        <taxon>Bacillati</taxon>
        <taxon>Bacillota</taxon>
        <taxon>Clostridia</taxon>
        <taxon>Lachnospirales</taxon>
        <taxon>Lachnospiraceae</taxon>
        <taxon>Dorea</taxon>
    </lineage>
</organism>
<dbReference type="InterPro" id="IPR058588">
    <property type="entry name" value="E2-CBASS"/>
</dbReference>
<dbReference type="AlphaFoldDB" id="A0A850HJA3"/>
<accession>A0A850HJA3</accession>
<dbReference type="Proteomes" id="UP000701680">
    <property type="component" value="Unassembled WGS sequence"/>
</dbReference>
<name>A0A850HJA3_9FIRM</name>